<gene>
    <name evidence="1" type="ORF">MtrDRAFT_AC148965g23v2</name>
</gene>
<organism evidence="1">
    <name type="scientific">Medicago truncatula</name>
    <name type="common">Barrel medic</name>
    <name type="synonym">Medicago tribuloides</name>
    <dbReference type="NCBI Taxonomy" id="3880"/>
    <lineage>
        <taxon>Eukaryota</taxon>
        <taxon>Viridiplantae</taxon>
        <taxon>Streptophyta</taxon>
        <taxon>Embryophyta</taxon>
        <taxon>Tracheophyta</taxon>
        <taxon>Spermatophyta</taxon>
        <taxon>Magnoliopsida</taxon>
        <taxon>eudicotyledons</taxon>
        <taxon>Gunneridae</taxon>
        <taxon>Pentapetalae</taxon>
        <taxon>rosids</taxon>
        <taxon>fabids</taxon>
        <taxon>Fabales</taxon>
        <taxon>Fabaceae</taxon>
        <taxon>Papilionoideae</taxon>
        <taxon>50 kb inversion clade</taxon>
        <taxon>NPAAA clade</taxon>
        <taxon>Hologalegina</taxon>
        <taxon>IRL clade</taxon>
        <taxon>Trifolieae</taxon>
        <taxon>Medicago</taxon>
    </lineage>
</organism>
<sequence length="55" mass="6245">MEELNGMSETWKQVLEARHQTSLQGRHGLDSKTHNLWNYGFATAGPSQQKQTMKG</sequence>
<protein>
    <submittedName>
        <fullName evidence="1">Uncharacterized protein</fullName>
    </submittedName>
</protein>
<dbReference type="AlphaFoldDB" id="A2Q1L4"/>
<proteinExistence type="predicted"/>
<reference evidence="1" key="1">
    <citation type="submission" date="2004-08" db="EMBL/GenBank/DDBJ databases">
        <authorList>
            <person name="Town C.D."/>
        </authorList>
    </citation>
    <scope>NUCLEOTIDE SEQUENCE</scope>
</reference>
<name>A2Q1L4_MEDTR</name>
<reference evidence="1" key="2">
    <citation type="submission" date="2007-03" db="EMBL/GenBank/DDBJ databases">
        <authorList>
            <consortium name="The International Medicago Genome Annotation Group"/>
        </authorList>
    </citation>
    <scope>NUCLEOTIDE SEQUENCE</scope>
</reference>
<evidence type="ECO:0000313" key="1">
    <source>
        <dbReference type="EMBL" id="ABN05831.1"/>
    </source>
</evidence>
<accession>A2Q1L4</accession>
<dbReference type="EMBL" id="AC148965">
    <property type="protein sequence ID" value="ABN05831.1"/>
    <property type="molecule type" value="Genomic_DNA"/>
</dbReference>